<feature type="region of interest" description="Disordered" evidence="7">
    <location>
        <begin position="50"/>
        <end position="88"/>
    </location>
</feature>
<evidence type="ECO:0000256" key="1">
    <source>
        <dbReference type="ARBA" id="ARBA00004651"/>
    </source>
</evidence>
<feature type="transmembrane region" description="Helical" evidence="8">
    <location>
        <begin position="876"/>
        <end position="898"/>
    </location>
</feature>
<dbReference type="AlphaFoldDB" id="A0A077M251"/>
<accession>A0A077M251</accession>
<keyword evidence="4 8" id="KW-1133">Transmembrane helix</keyword>
<evidence type="ECO:0000256" key="4">
    <source>
        <dbReference type="ARBA" id="ARBA00022989"/>
    </source>
</evidence>
<dbReference type="PANTHER" id="PTHR30572">
    <property type="entry name" value="MEMBRANE COMPONENT OF TRANSPORTER-RELATED"/>
    <property type="match status" value="1"/>
</dbReference>
<name>A0A077M251_9MICO</name>
<evidence type="ECO:0000256" key="7">
    <source>
        <dbReference type="SAM" id="MobiDB-lite"/>
    </source>
</evidence>
<feature type="domain" description="ABC3 transporter permease C-terminal" evidence="9">
    <location>
        <begin position="771"/>
        <end position="901"/>
    </location>
</feature>
<dbReference type="InterPro" id="IPR003838">
    <property type="entry name" value="ABC3_permease_C"/>
</dbReference>
<keyword evidence="11" id="KW-1185">Reference proteome</keyword>
<evidence type="ECO:0000256" key="8">
    <source>
        <dbReference type="SAM" id="Phobius"/>
    </source>
</evidence>
<evidence type="ECO:0000313" key="11">
    <source>
        <dbReference type="Proteomes" id="UP000035721"/>
    </source>
</evidence>
<evidence type="ECO:0000256" key="2">
    <source>
        <dbReference type="ARBA" id="ARBA00022475"/>
    </source>
</evidence>
<evidence type="ECO:0000259" key="9">
    <source>
        <dbReference type="Pfam" id="PF02687"/>
    </source>
</evidence>
<gene>
    <name evidence="10" type="ORF">BN12_930001</name>
</gene>
<dbReference type="GO" id="GO:0022857">
    <property type="term" value="F:transmembrane transporter activity"/>
    <property type="evidence" value="ECO:0007669"/>
    <property type="project" value="TreeGrafter"/>
</dbReference>
<comment type="subcellular location">
    <subcellularLocation>
        <location evidence="1">Cell membrane</location>
        <topology evidence="1">Multi-pass membrane protein</topology>
    </subcellularLocation>
</comment>
<feature type="transmembrane region" description="Helical" evidence="8">
    <location>
        <begin position="269"/>
        <end position="295"/>
    </location>
</feature>
<evidence type="ECO:0000256" key="5">
    <source>
        <dbReference type="ARBA" id="ARBA00023136"/>
    </source>
</evidence>
<protein>
    <recommendedName>
        <fullName evidence="9">ABC3 transporter permease C-terminal domain-containing protein</fullName>
    </recommendedName>
</protein>
<feature type="compositionally biased region" description="Polar residues" evidence="7">
    <location>
        <begin position="50"/>
        <end position="60"/>
    </location>
</feature>
<comment type="similarity">
    <text evidence="6">Belongs to the ABC-4 integral membrane protein family.</text>
</comment>
<dbReference type="InterPro" id="IPR050250">
    <property type="entry name" value="Macrolide_Exporter_MacB"/>
</dbReference>
<dbReference type="Proteomes" id="UP000035721">
    <property type="component" value="Unassembled WGS sequence"/>
</dbReference>
<feature type="transmembrane region" description="Helical" evidence="8">
    <location>
        <begin position="443"/>
        <end position="466"/>
    </location>
</feature>
<feature type="transmembrane region" description="Helical" evidence="8">
    <location>
        <begin position="766"/>
        <end position="793"/>
    </location>
</feature>
<feature type="domain" description="ABC3 transporter permease C-terminal" evidence="9">
    <location>
        <begin position="275"/>
        <end position="394"/>
    </location>
</feature>
<keyword evidence="2" id="KW-1003">Cell membrane</keyword>
<sequence>MARRDVRRHRGRSIVVLLMVGIPTALLVFGLTLYATSTITGTERIPSELGSAQASVTTPQPKAVVQTPDPWNGQSESEAAARPIPGYSTEGALDAQTTAIARLVGGTAVPVREAYGRADIGGAHPHVSILVADGRLGFGDKLRLANGRWPARDDEVLVTPAGRHLGLPSHGTVTLAVSGSNHTATVVGTAAVPDGYTDVVSLTPFATSYTGSTTWLIKRAHPVTYAETLRLNEYGLVVTSADVLRHPPSGDQVPPAVAALSVDSGTNGMIVVAGGAMLLIITTLLVGPAFAVAAARQRRTLALLAANGAETRQVRATVLAQAVVLGVLAALGGALLGIAAAALLTDVILPTWRPDAVMGPFQVPVRQVAGIVAVAMLSSVIAALVPARRLGRLDIVGVIRGQSVSPSVSRVLPLFGLVVAAVGGAVLFWAVTTQQHEVPVVVGAIALILGSLLLVPMALVAAARLSSPFPVSVRLALRDAARQRTRSAPSVAAILGAVAALTMLLIGLTSDTTQAEHDYVPQAVMGEGNVSLRVYDESGMTTPASVLAQAERAVARETPGLHTAVVYTVDQPDGDEPTDIPFTNVVPGGCTVEETIHSGDSDAANARCHTYGTSGLLTPSGIGAIPADDLVRRLHLSAAQANAVRHGAVVVLGSAVPARMTFASGTYRADPDTGEPTSMSAARRVGAATVAVPATRANVLATSGLGVIATPETARSLGWGARLTPMTLLVTDPGGTVSVADQKRIDNALTGDAEFYVERGYSREDALVMAILVGAFSLLLLVITLTSTALSLAEQQADQSTLAALGATRGTRRAMAAAQSLVICAVGAVLGLVVGMVPGVAIAVPLTRTTGDETLCYGSGVCSTSGGHGAIIDIPWMWLAVAVIGIPLLAAAVSWVAVRRAPLVTRRAT</sequence>
<dbReference type="PANTHER" id="PTHR30572:SF4">
    <property type="entry name" value="ABC TRANSPORTER PERMEASE YTRF"/>
    <property type="match status" value="1"/>
</dbReference>
<evidence type="ECO:0000256" key="6">
    <source>
        <dbReference type="ARBA" id="ARBA00038076"/>
    </source>
</evidence>
<evidence type="ECO:0000256" key="3">
    <source>
        <dbReference type="ARBA" id="ARBA00022692"/>
    </source>
</evidence>
<organism evidence="10 11">
    <name type="scientific">Nostocoides japonicum T1-X7</name>
    <dbReference type="NCBI Taxonomy" id="1194083"/>
    <lineage>
        <taxon>Bacteria</taxon>
        <taxon>Bacillati</taxon>
        <taxon>Actinomycetota</taxon>
        <taxon>Actinomycetes</taxon>
        <taxon>Micrococcales</taxon>
        <taxon>Intrasporangiaceae</taxon>
        <taxon>Nostocoides</taxon>
    </lineage>
</organism>
<feature type="transmembrane region" description="Helical" evidence="8">
    <location>
        <begin position="364"/>
        <end position="387"/>
    </location>
</feature>
<feature type="transmembrane region" description="Helical" evidence="8">
    <location>
        <begin position="12"/>
        <end position="35"/>
    </location>
</feature>
<feature type="transmembrane region" description="Helical" evidence="8">
    <location>
        <begin position="814"/>
        <end position="837"/>
    </location>
</feature>
<feature type="transmembrane region" description="Helical" evidence="8">
    <location>
        <begin position="408"/>
        <end position="431"/>
    </location>
</feature>
<feature type="transmembrane region" description="Helical" evidence="8">
    <location>
        <begin position="316"/>
        <end position="344"/>
    </location>
</feature>
<dbReference type="OrthoDB" id="4847440at2"/>
<proteinExistence type="inferred from homology"/>
<dbReference type="STRING" id="1194083.BN12_930001"/>
<reference evidence="10 11" key="1">
    <citation type="journal article" date="2013" name="ISME J.">
        <title>A metabolic model for members of the genus Tetrasphaera involved in enhanced biological phosphorus removal.</title>
        <authorList>
            <person name="Kristiansen R."/>
            <person name="Nguyen H.T.T."/>
            <person name="Saunders A.M."/>
            <person name="Nielsen J.L."/>
            <person name="Wimmer R."/>
            <person name="Le V.Q."/>
            <person name="McIlroy S.J."/>
            <person name="Petrovski S."/>
            <person name="Seviour R.J."/>
            <person name="Calteau A."/>
            <person name="Nielsen K.L."/>
            <person name="Nielsen P.H."/>
        </authorList>
    </citation>
    <scope>NUCLEOTIDE SEQUENCE [LARGE SCALE GENOMIC DNA]</scope>
    <source>
        <strain evidence="10 11">T1-X7</strain>
    </source>
</reference>
<dbReference type="EMBL" id="CAJB01000429">
    <property type="protein sequence ID" value="CCH80428.1"/>
    <property type="molecule type" value="Genomic_DNA"/>
</dbReference>
<keyword evidence="5 8" id="KW-0472">Membrane</keyword>
<evidence type="ECO:0000313" key="10">
    <source>
        <dbReference type="EMBL" id="CCH80428.1"/>
    </source>
</evidence>
<dbReference type="GO" id="GO:0005886">
    <property type="term" value="C:plasma membrane"/>
    <property type="evidence" value="ECO:0007669"/>
    <property type="project" value="UniProtKB-SubCell"/>
</dbReference>
<dbReference type="Pfam" id="PF02687">
    <property type="entry name" value="FtsX"/>
    <property type="match status" value="2"/>
</dbReference>
<keyword evidence="3 8" id="KW-0812">Transmembrane</keyword>
<feature type="transmembrane region" description="Helical" evidence="8">
    <location>
        <begin position="487"/>
        <end position="508"/>
    </location>
</feature>
<comment type="caution">
    <text evidence="10">The sequence shown here is derived from an EMBL/GenBank/DDBJ whole genome shotgun (WGS) entry which is preliminary data.</text>
</comment>